<dbReference type="AlphaFoldDB" id="A0A816C5R2"/>
<dbReference type="InterPro" id="IPR011989">
    <property type="entry name" value="ARM-like"/>
</dbReference>
<evidence type="ECO:0000313" key="3">
    <source>
        <dbReference type="EMBL" id="CAF1617684.1"/>
    </source>
</evidence>
<dbReference type="Pfam" id="PF13676">
    <property type="entry name" value="TIR_2"/>
    <property type="match status" value="1"/>
</dbReference>
<dbReference type="Proteomes" id="UP000663824">
    <property type="component" value="Unassembled WGS sequence"/>
</dbReference>
<dbReference type="InterPro" id="IPR000157">
    <property type="entry name" value="TIR_dom"/>
</dbReference>
<protein>
    <recommendedName>
        <fullName evidence="1">TIR domain-containing protein</fullName>
    </recommendedName>
</protein>
<dbReference type="PANTHER" id="PTHR46270:SF2">
    <property type="entry name" value="TIR DOMAIN-CONTAINING PROTEIN"/>
    <property type="match status" value="1"/>
</dbReference>
<dbReference type="Proteomes" id="UP000663855">
    <property type="component" value="Unassembled WGS sequence"/>
</dbReference>
<dbReference type="EMBL" id="CAJNOW010013096">
    <property type="protein sequence ID" value="CAF1617684.1"/>
    <property type="molecule type" value="Genomic_DNA"/>
</dbReference>
<dbReference type="Proteomes" id="UP000681720">
    <property type="component" value="Unassembled WGS sequence"/>
</dbReference>
<reference evidence="3" key="1">
    <citation type="submission" date="2021-02" db="EMBL/GenBank/DDBJ databases">
        <authorList>
            <person name="Nowell W R."/>
        </authorList>
    </citation>
    <scope>NUCLEOTIDE SEQUENCE</scope>
</reference>
<dbReference type="EMBL" id="CAJNOV010014497">
    <property type="protein sequence ID" value="CAF1550865.1"/>
    <property type="molecule type" value="Genomic_DNA"/>
</dbReference>
<accession>A0A816C5R2</accession>
<dbReference type="SUPFAM" id="SSF52200">
    <property type="entry name" value="Toll/Interleukin receptor TIR domain"/>
    <property type="match status" value="1"/>
</dbReference>
<name>A0A816C5R2_9BILA</name>
<evidence type="ECO:0000313" key="7">
    <source>
        <dbReference type="Proteomes" id="UP000663834"/>
    </source>
</evidence>
<comment type="caution">
    <text evidence="3">The sequence shown here is derived from an EMBL/GenBank/DDBJ whole genome shotgun (WGS) entry which is preliminary data.</text>
</comment>
<dbReference type="Gene3D" id="1.25.10.10">
    <property type="entry name" value="Leucine-rich Repeat Variant"/>
    <property type="match status" value="1"/>
</dbReference>
<gene>
    <name evidence="5" type="ORF">BYL167_LOCUS5496</name>
    <name evidence="2" type="ORF">CJN711_LOCUS30396</name>
    <name evidence="6" type="ORF">GIL414_LOCUS6807</name>
    <name evidence="3" type="ORF">KQP761_LOCUS24244</name>
    <name evidence="4" type="ORF">MBJ925_LOCUS330</name>
</gene>
<dbReference type="InterPro" id="IPR016024">
    <property type="entry name" value="ARM-type_fold"/>
</dbReference>
<dbReference type="OrthoDB" id="9978456at2759"/>
<feature type="domain" description="TIR" evidence="1">
    <location>
        <begin position="598"/>
        <end position="717"/>
    </location>
</feature>
<dbReference type="EMBL" id="CAJOBJ010001991">
    <property type="protein sequence ID" value="CAF3906017.1"/>
    <property type="molecule type" value="Genomic_DNA"/>
</dbReference>
<dbReference type="Proteomes" id="UP000681967">
    <property type="component" value="Unassembled WGS sequence"/>
</dbReference>
<dbReference type="EMBL" id="CAJOBH010001259">
    <property type="protein sequence ID" value="CAF3844660.1"/>
    <property type="molecule type" value="Genomic_DNA"/>
</dbReference>
<dbReference type="Gene3D" id="3.40.50.10140">
    <property type="entry name" value="Toll/interleukin-1 receptor homology (TIR) domain"/>
    <property type="match status" value="1"/>
</dbReference>
<dbReference type="InterPro" id="IPR035897">
    <property type="entry name" value="Toll_tir_struct_dom_sf"/>
</dbReference>
<proteinExistence type="predicted"/>
<dbReference type="SUPFAM" id="SSF48371">
    <property type="entry name" value="ARM repeat"/>
    <property type="match status" value="1"/>
</dbReference>
<organism evidence="3 7">
    <name type="scientific">Rotaria magnacalcarata</name>
    <dbReference type="NCBI Taxonomy" id="392030"/>
    <lineage>
        <taxon>Eukaryota</taxon>
        <taxon>Metazoa</taxon>
        <taxon>Spiralia</taxon>
        <taxon>Gnathifera</taxon>
        <taxon>Rotifera</taxon>
        <taxon>Eurotatoria</taxon>
        <taxon>Bdelloidea</taxon>
        <taxon>Philodinida</taxon>
        <taxon>Philodinidae</taxon>
        <taxon>Rotaria</taxon>
    </lineage>
</organism>
<dbReference type="Proteomes" id="UP000663834">
    <property type="component" value="Unassembled WGS sequence"/>
</dbReference>
<evidence type="ECO:0000313" key="6">
    <source>
        <dbReference type="EMBL" id="CAF3906017.1"/>
    </source>
</evidence>
<dbReference type="GO" id="GO:0007165">
    <property type="term" value="P:signal transduction"/>
    <property type="evidence" value="ECO:0007669"/>
    <property type="project" value="InterPro"/>
</dbReference>
<evidence type="ECO:0000313" key="4">
    <source>
        <dbReference type="EMBL" id="CAF1904475.1"/>
    </source>
</evidence>
<evidence type="ECO:0000313" key="5">
    <source>
        <dbReference type="EMBL" id="CAF3844660.1"/>
    </source>
</evidence>
<dbReference type="PANTHER" id="PTHR46270">
    <property type="entry name" value="ARMADILLO-TYPE FOLD-RELATED"/>
    <property type="match status" value="1"/>
</dbReference>
<evidence type="ECO:0000259" key="1">
    <source>
        <dbReference type="Pfam" id="PF13676"/>
    </source>
</evidence>
<evidence type="ECO:0000313" key="2">
    <source>
        <dbReference type="EMBL" id="CAF1550865.1"/>
    </source>
</evidence>
<dbReference type="EMBL" id="CAJNRE010000021">
    <property type="protein sequence ID" value="CAF1904475.1"/>
    <property type="molecule type" value="Genomic_DNA"/>
</dbReference>
<sequence length="725" mass="83509">MMATNETTQQILTKCSRLKIRDYKKNSINELETLVSKLEDGKSGFHHSLQPLIHIIQTIISSIDRTTLWKSKGKVCEQQQQLAQMACRLFKCLCQIDVECAVSDESRTIIDSMLQWLRDDTDFHITKSTSQDLHLTIFACIEHYSLVCKNQEDFLNELFSTSTKNKINSSSSKSCFSFHHHHRKNASQESLSIIDYSSRLVIYLLQSSLVSSSLLINQILSIFLIYAPISRFSIYLVNHTDFYHTSMVPYLSSTDSDYFIQCIIDETARSQTDTNDRVFVFTHMINLLSEFVLHSDIEVQSSLFVPTFKHLFDSLVDCGTTVPLWYLVKCLSNLLTSSSNETNVFVQEMNRIGLINSITNYTIALIQKSTLGEGKMILKQLHYNVLISCLSILYNISTLDEQMLNRDLVINKICRLLFKSNIQHVRLMSCVLYSNILTQKELESDDSCHHLCEPLFSSIDQAFQSPNYYLSNQISLFTLVNCLKNLCTHKQFQIRIGKQNENIELLFRILRQFNSSVEQQEEIQIILESIWFCSFEYSCAKQIHSHDKYFAQLVQLAETNPNERIQQAAKGILWQLKQTISIPNAPSTPVTTESSQHIMLSYNHDSKDLVNKICQYLQNSGYRTWMDIDNMHGSTLDCMAHAIEQASVIIVCMSEKYKQSPNCQSEAEYAYRLKKPILPVLLQSKYKPDGWLGIILGTKLYIDFTKNDFDSNYKKLVKEIEATKN</sequence>